<name>A0A2A4JNL7_HELVI</name>
<comment type="caution">
    <text evidence="2">The sequence shown here is derived from an EMBL/GenBank/DDBJ whole genome shotgun (WGS) entry which is preliminary data.</text>
</comment>
<sequence length="107" mass="12289">MRYTRLVVISILLNISIRKCEDNDGRVVLVSPVLAPYRSGKAQRNETAKDFPLLTLLATEGKTNENETESSSNSEIPQPIYVQKLKDNAPLLRRRRKISKIYVVQRY</sequence>
<organism evidence="2">
    <name type="scientific">Heliothis virescens</name>
    <name type="common">Tobacco budworm moth</name>
    <dbReference type="NCBI Taxonomy" id="7102"/>
    <lineage>
        <taxon>Eukaryota</taxon>
        <taxon>Metazoa</taxon>
        <taxon>Ecdysozoa</taxon>
        <taxon>Arthropoda</taxon>
        <taxon>Hexapoda</taxon>
        <taxon>Insecta</taxon>
        <taxon>Pterygota</taxon>
        <taxon>Neoptera</taxon>
        <taxon>Endopterygota</taxon>
        <taxon>Lepidoptera</taxon>
        <taxon>Glossata</taxon>
        <taxon>Ditrysia</taxon>
        <taxon>Noctuoidea</taxon>
        <taxon>Noctuidae</taxon>
        <taxon>Heliothinae</taxon>
        <taxon>Heliothis</taxon>
    </lineage>
</organism>
<dbReference type="AlphaFoldDB" id="A0A2A4JNL7"/>
<reference evidence="2" key="1">
    <citation type="submission" date="2017-09" db="EMBL/GenBank/DDBJ databases">
        <title>Contemporary evolution of a Lepidopteran species, Heliothis virescens, in response to modern agricultural practices.</title>
        <authorList>
            <person name="Fritz M.L."/>
            <person name="Deyonke A.M."/>
            <person name="Papanicolaou A."/>
            <person name="Micinski S."/>
            <person name="Westbrook J."/>
            <person name="Gould F."/>
        </authorList>
    </citation>
    <scope>NUCLEOTIDE SEQUENCE [LARGE SCALE GENOMIC DNA]</scope>
    <source>
        <strain evidence="2">HvINT-</strain>
        <tissue evidence="2">Whole body</tissue>
    </source>
</reference>
<protein>
    <submittedName>
        <fullName evidence="2">Uncharacterized protein</fullName>
    </submittedName>
</protein>
<evidence type="ECO:0000256" key="1">
    <source>
        <dbReference type="SAM" id="MobiDB-lite"/>
    </source>
</evidence>
<proteinExistence type="predicted"/>
<evidence type="ECO:0000313" key="2">
    <source>
        <dbReference type="EMBL" id="PCG73627.1"/>
    </source>
</evidence>
<gene>
    <name evidence="2" type="ORF">B5V51_14629</name>
</gene>
<feature type="region of interest" description="Disordered" evidence="1">
    <location>
        <begin position="59"/>
        <end position="79"/>
    </location>
</feature>
<dbReference type="EMBL" id="NWSH01000901">
    <property type="protein sequence ID" value="PCG73627.1"/>
    <property type="molecule type" value="Genomic_DNA"/>
</dbReference>
<accession>A0A2A4JNL7</accession>